<dbReference type="InterPro" id="IPR007110">
    <property type="entry name" value="Ig-like_dom"/>
</dbReference>
<dbReference type="InterPro" id="IPR011162">
    <property type="entry name" value="MHC_I/II-like_Ag-recog"/>
</dbReference>
<evidence type="ECO:0000256" key="2">
    <source>
        <dbReference type="ARBA" id="ARBA00022692"/>
    </source>
</evidence>
<dbReference type="SUPFAM" id="SSF54452">
    <property type="entry name" value="MHC antigen-recognition domain"/>
    <property type="match status" value="1"/>
</dbReference>
<feature type="domain" description="Ig-like" evidence="6">
    <location>
        <begin position="211"/>
        <end position="295"/>
    </location>
</feature>
<dbReference type="RefSeq" id="XP_025031717.1">
    <property type="nucleotide sequence ID" value="XM_025175949.1"/>
</dbReference>
<feature type="transmembrane region" description="Helical" evidence="5">
    <location>
        <begin position="322"/>
        <end position="346"/>
    </location>
</feature>
<sequence>MTAGRLKGFPQSISDLRLPGALWQRRSAGPDRGSRVRMELLWTHQALLTAKGNELRISKQRQIPREVSQGPEPERKRISHFTCSWLPLEDTEGEYWRHLGTNGRQRQRDSYQRLKKNAQGLPAEQPSHLFSEVFFCQKDSPLYGLAQTLDNNLLFQFNFPASRWDSRLPELQPAVQNRTTEQQIAAMKTICDTVLPVLTKFSDKYIQIQIPEARGIPHVEVFTLQPLQLGQPNILVCSVRNIFPPVAKISWAFHDQVLTPGVSSTQVYPIQGLDFQIFSYLEVTPQADDVYSCTVKGPGDKFDSMAYWVPKDPIASKLLENFLFGSAIAVGGVFMILGLTLGLLSLQAVSRD</sequence>
<dbReference type="OrthoDB" id="8935021at2759"/>
<name>A0A9F5N4T2_PYTBI</name>
<dbReference type="KEGG" id="pbi:103055493"/>
<dbReference type="Proteomes" id="UP000695026">
    <property type="component" value="Unplaced"/>
</dbReference>
<proteinExistence type="predicted"/>
<evidence type="ECO:0000256" key="3">
    <source>
        <dbReference type="ARBA" id="ARBA00022989"/>
    </source>
</evidence>
<keyword evidence="2 5" id="KW-0812">Transmembrane</keyword>
<keyword evidence="3 5" id="KW-1133">Transmembrane helix</keyword>
<dbReference type="PANTHER" id="PTHR19944">
    <property type="entry name" value="MHC CLASS II-RELATED"/>
    <property type="match status" value="1"/>
</dbReference>
<evidence type="ECO:0000259" key="6">
    <source>
        <dbReference type="PROSITE" id="PS50835"/>
    </source>
</evidence>
<dbReference type="InterPro" id="IPR014745">
    <property type="entry name" value="MHC_II_a/b_N"/>
</dbReference>
<dbReference type="PANTHER" id="PTHR19944:SF50">
    <property type="entry name" value="HLA CLASS II HISTOCOMPATIBILITY ANTIGEN, DM ALPHA CHAIN"/>
    <property type="match status" value="1"/>
</dbReference>
<comment type="subcellular location">
    <subcellularLocation>
        <location evidence="1">Membrane</location>
        <topology evidence="1">Single-pass type I membrane protein</topology>
    </subcellularLocation>
</comment>
<evidence type="ECO:0000313" key="7">
    <source>
        <dbReference type="Proteomes" id="UP000695026"/>
    </source>
</evidence>
<dbReference type="GO" id="GO:0006955">
    <property type="term" value="P:immune response"/>
    <property type="evidence" value="ECO:0007669"/>
    <property type="project" value="InterPro"/>
</dbReference>
<dbReference type="InterPro" id="IPR003597">
    <property type="entry name" value="Ig_C1-set"/>
</dbReference>
<dbReference type="Gene3D" id="3.10.320.10">
    <property type="entry name" value="Class II Histocompatibility Antigen, M Beta Chain, Chain B, domain 1"/>
    <property type="match status" value="1"/>
</dbReference>
<dbReference type="PROSITE" id="PS50835">
    <property type="entry name" value="IG_LIKE"/>
    <property type="match status" value="1"/>
</dbReference>
<dbReference type="InterPro" id="IPR013783">
    <property type="entry name" value="Ig-like_fold"/>
</dbReference>
<dbReference type="InterPro" id="IPR050160">
    <property type="entry name" value="MHC/Immunoglobulin"/>
</dbReference>
<evidence type="ECO:0000313" key="8">
    <source>
        <dbReference type="RefSeq" id="XP_025031717.1"/>
    </source>
</evidence>
<organism evidence="7 8">
    <name type="scientific">Python bivittatus</name>
    <name type="common">Burmese python</name>
    <name type="synonym">Python molurus bivittatus</name>
    <dbReference type="NCBI Taxonomy" id="176946"/>
    <lineage>
        <taxon>Eukaryota</taxon>
        <taxon>Metazoa</taxon>
        <taxon>Chordata</taxon>
        <taxon>Craniata</taxon>
        <taxon>Vertebrata</taxon>
        <taxon>Euteleostomi</taxon>
        <taxon>Lepidosauria</taxon>
        <taxon>Squamata</taxon>
        <taxon>Bifurcata</taxon>
        <taxon>Unidentata</taxon>
        <taxon>Episquamata</taxon>
        <taxon>Toxicofera</taxon>
        <taxon>Serpentes</taxon>
        <taxon>Henophidia</taxon>
        <taxon>Pythonidae</taxon>
        <taxon>Python</taxon>
    </lineage>
</organism>
<gene>
    <name evidence="8" type="primary">LOC103055493</name>
</gene>
<evidence type="ECO:0000256" key="1">
    <source>
        <dbReference type="ARBA" id="ARBA00004479"/>
    </source>
</evidence>
<dbReference type="InterPro" id="IPR036179">
    <property type="entry name" value="Ig-like_dom_sf"/>
</dbReference>
<evidence type="ECO:0000256" key="5">
    <source>
        <dbReference type="SAM" id="Phobius"/>
    </source>
</evidence>
<reference evidence="8" key="1">
    <citation type="submission" date="2025-08" db="UniProtKB">
        <authorList>
            <consortium name="RefSeq"/>
        </authorList>
    </citation>
    <scope>IDENTIFICATION</scope>
    <source>
        <tissue evidence="8">Liver</tissue>
    </source>
</reference>
<evidence type="ECO:0000256" key="4">
    <source>
        <dbReference type="ARBA" id="ARBA00023180"/>
    </source>
</evidence>
<dbReference type="Pfam" id="PF07654">
    <property type="entry name" value="C1-set"/>
    <property type="match status" value="1"/>
</dbReference>
<dbReference type="GeneID" id="103055493"/>
<dbReference type="SUPFAM" id="SSF48726">
    <property type="entry name" value="Immunoglobulin"/>
    <property type="match status" value="1"/>
</dbReference>
<keyword evidence="4" id="KW-0325">Glycoprotein</keyword>
<dbReference type="Gene3D" id="2.60.40.10">
    <property type="entry name" value="Immunoglobulins"/>
    <property type="match status" value="1"/>
</dbReference>
<dbReference type="GO" id="GO:0042613">
    <property type="term" value="C:MHC class II protein complex"/>
    <property type="evidence" value="ECO:0007669"/>
    <property type="project" value="InterPro"/>
</dbReference>
<protein>
    <submittedName>
        <fullName evidence="8">Class II histocompatibility antigen, M alpha chain</fullName>
    </submittedName>
</protein>
<accession>A0A9F5N4T2</accession>
<keyword evidence="7" id="KW-1185">Reference proteome</keyword>
<dbReference type="AlphaFoldDB" id="A0A9F5N4T2"/>
<dbReference type="SMART" id="SM00407">
    <property type="entry name" value="IGc1"/>
    <property type="match status" value="1"/>
</dbReference>
<keyword evidence="5" id="KW-0472">Membrane</keyword>
<dbReference type="GO" id="GO:0019882">
    <property type="term" value="P:antigen processing and presentation"/>
    <property type="evidence" value="ECO:0007669"/>
    <property type="project" value="InterPro"/>
</dbReference>